<accession>A0A8T0RID7</accession>
<dbReference type="Proteomes" id="UP000823388">
    <property type="component" value="Chromosome 6K"/>
</dbReference>
<feature type="signal peptide" evidence="1">
    <location>
        <begin position="1"/>
        <end position="19"/>
    </location>
</feature>
<evidence type="ECO:0000256" key="1">
    <source>
        <dbReference type="SAM" id="SignalP"/>
    </source>
</evidence>
<evidence type="ECO:0000313" key="3">
    <source>
        <dbReference type="Proteomes" id="UP000823388"/>
    </source>
</evidence>
<name>A0A8T0RID7_PANVG</name>
<reference evidence="2" key="1">
    <citation type="submission" date="2020-05" db="EMBL/GenBank/DDBJ databases">
        <title>WGS assembly of Panicum virgatum.</title>
        <authorList>
            <person name="Lovell J.T."/>
            <person name="Jenkins J."/>
            <person name="Shu S."/>
            <person name="Juenger T.E."/>
            <person name="Schmutz J."/>
        </authorList>
    </citation>
    <scope>NUCLEOTIDE SEQUENCE</scope>
    <source>
        <strain evidence="2">AP13</strain>
    </source>
</reference>
<dbReference type="AlphaFoldDB" id="A0A8T0RID7"/>
<comment type="caution">
    <text evidence="2">The sequence shown here is derived from an EMBL/GenBank/DDBJ whole genome shotgun (WGS) entry which is preliminary data.</text>
</comment>
<organism evidence="2 3">
    <name type="scientific">Panicum virgatum</name>
    <name type="common">Blackwell switchgrass</name>
    <dbReference type="NCBI Taxonomy" id="38727"/>
    <lineage>
        <taxon>Eukaryota</taxon>
        <taxon>Viridiplantae</taxon>
        <taxon>Streptophyta</taxon>
        <taxon>Embryophyta</taxon>
        <taxon>Tracheophyta</taxon>
        <taxon>Spermatophyta</taxon>
        <taxon>Magnoliopsida</taxon>
        <taxon>Liliopsida</taxon>
        <taxon>Poales</taxon>
        <taxon>Poaceae</taxon>
        <taxon>PACMAD clade</taxon>
        <taxon>Panicoideae</taxon>
        <taxon>Panicodae</taxon>
        <taxon>Paniceae</taxon>
        <taxon>Panicinae</taxon>
        <taxon>Panicum</taxon>
        <taxon>Panicum sect. Hiantes</taxon>
    </lineage>
</organism>
<sequence length="32" mass="3744">MESYLLLLLLLSLQPTVKDTNNSPDYDWSFVK</sequence>
<keyword evidence="3" id="KW-1185">Reference proteome</keyword>
<proteinExistence type="predicted"/>
<evidence type="ECO:0000313" key="2">
    <source>
        <dbReference type="EMBL" id="KAG2584865.1"/>
    </source>
</evidence>
<gene>
    <name evidence="2" type="ORF">PVAP13_6KG302824</name>
</gene>
<dbReference type="EMBL" id="CM029047">
    <property type="protein sequence ID" value="KAG2584865.1"/>
    <property type="molecule type" value="Genomic_DNA"/>
</dbReference>
<keyword evidence="1" id="KW-0732">Signal</keyword>
<feature type="chain" id="PRO_5035781948" evidence="1">
    <location>
        <begin position="20"/>
        <end position="32"/>
    </location>
</feature>
<protein>
    <submittedName>
        <fullName evidence="2">Uncharacterized protein</fullName>
    </submittedName>
</protein>